<feature type="region of interest" description="Disordered" evidence="1">
    <location>
        <begin position="38"/>
        <end position="58"/>
    </location>
</feature>
<evidence type="ECO:0000313" key="4">
    <source>
        <dbReference type="WBParaSite" id="nOo.2.0.1.t12616-RA"/>
    </source>
</evidence>
<dbReference type="AlphaFoldDB" id="A0A182EWR9"/>
<protein>
    <submittedName>
        <fullName evidence="2 4">Uncharacterized protein</fullName>
    </submittedName>
</protein>
<accession>A0A182EWR9</accession>
<sequence>MLVSAEEGEKKLIDGGGVPNKPLRGHFRCAAVAVAVADDGNDDDDDDSDGDGIGIIDL</sequence>
<gene>
    <name evidence="2" type="ORF">NOO_LOCUS12616</name>
</gene>
<feature type="compositionally biased region" description="Acidic residues" evidence="1">
    <location>
        <begin position="39"/>
        <end position="50"/>
    </location>
</feature>
<proteinExistence type="predicted"/>
<keyword evidence="3" id="KW-1185">Reference proteome</keyword>
<evidence type="ECO:0000256" key="1">
    <source>
        <dbReference type="SAM" id="MobiDB-lite"/>
    </source>
</evidence>
<reference evidence="2 3" key="2">
    <citation type="submission" date="2018-08" db="EMBL/GenBank/DDBJ databases">
        <authorList>
            <person name="Laetsch R D."/>
            <person name="Stevens L."/>
            <person name="Kumar S."/>
            <person name="Blaxter L. M."/>
        </authorList>
    </citation>
    <scope>NUCLEOTIDE SEQUENCE [LARGE SCALE GENOMIC DNA]</scope>
</reference>
<name>A0A182EWR9_ONCOC</name>
<dbReference type="WBParaSite" id="nOo.2.0.1.t12616-RA">
    <property type="protein sequence ID" value="nOo.2.0.1.t12616-RA"/>
    <property type="gene ID" value="nOo.2.0.1.g12616"/>
</dbReference>
<evidence type="ECO:0000313" key="3">
    <source>
        <dbReference type="Proteomes" id="UP000271087"/>
    </source>
</evidence>
<evidence type="ECO:0000313" key="2">
    <source>
        <dbReference type="EMBL" id="VDM99518.1"/>
    </source>
</evidence>
<organism evidence="4">
    <name type="scientific">Onchocerca ochengi</name>
    <name type="common">Filarial nematode worm</name>
    <dbReference type="NCBI Taxonomy" id="42157"/>
    <lineage>
        <taxon>Eukaryota</taxon>
        <taxon>Metazoa</taxon>
        <taxon>Ecdysozoa</taxon>
        <taxon>Nematoda</taxon>
        <taxon>Chromadorea</taxon>
        <taxon>Rhabditida</taxon>
        <taxon>Spirurina</taxon>
        <taxon>Spiruromorpha</taxon>
        <taxon>Filarioidea</taxon>
        <taxon>Onchocercidae</taxon>
        <taxon>Onchocerca</taxon>
    </lineage>
</organism>
<reference evidence="4" key="1">
    <citation type="submission" date="2016-06" db="UniProtKB">
        <authorList>
            <consortium name="WormBaseParasite"/>
        </authorList>
    </citation>
    <scope>IDENTIFICATION</scope>
</reference>
<dbReference type="EMBL" id="UYRW01011293">
    <property type="protein sequence ID" value="VDM99518.1"/>
    <property type="molecule type" value="Genomic_DNA"/>
</dbReference>
<dbReference type="Proteomes" id="UP000271087">
    <property type="component" value="Unassembled WGS sequence"/>
</dbReference>